<feature type="domain" description="Ig-like" evidence="10">
    <location>
        <begin position="803"/>
        <end position="893"/>
    </location>
</feature>
<feature type="compositionally biased region" description="Polar residues" evidence="8">
    <location>
        <begin position="585"/>
        <end position="594"/>
    </location>
</feature>
<dbReference type="GO" id="GO:0005886">
    <property type="term" value="C:plasma membrane"/>
    <property type="evidence" value="ECO:0007669"/>
    <property type="project" value="UniProtKB-SubCell"/>
</dbReference>
<keyword evidence="9" id="KW-0812">Transmembrane</keyword>
<evidence type="ECO:0000256" key="7">
    <source>
        <dbReference type="ARBA" id="ARBA00023319"/>
    </source>
</evidence>
<comment type="subcellular location">
    <subcellularLocation>
        <location evidence="1">Cell membrane</location>
    </subcellularLocation>
    <subcellularLocation>
        <location evidence="2">Secreted</location>
    </subcellularLocation>
</comment>
<dbReference type="PROSITE" id="PS00290">
    <property type="entry name" value="IG_MHC"/>
    <property type="match status" value="4"/>
</dbReference>
<proteinExistence type="predicted"/>
<dbReference type="CDD" id="cd05768">
    <property type="entry name" value="IgC1_CH3_IgAGD_CH4_IgAEM"/>
    <property type="match status" value="1"/>
</dbReference>
<feature type="domain" description="Ig-like" evidence="10">
    <location>
        <begin position="578"/>
        <end position="675"/>
    </location>
</feature>
<feature type="region of interest" description="Disordered" evidence="8">
    <location>
        <begin position="571"/>
        <end position="594"/>
    </location>
</feature>
<dbReference type="InterPro" id="IPR013783">
    <property type="entry name" value="Ig-like_fold"/>
</dbReference>
<dbReference type="InterPro" id="IPR050380">
    <property type="entry name" value="Immune_Resp_Modulators"/>
</dbReference>
<evidence type="ECO:0000256" key="2">
    <source>
        <dbReference type="ARBA" id="ARBA00004613"/>
    </source>
</evidence>
<evidence type="ECO:0000256" key="3">
    <source>
        <dbReference type="ARBA" id="ARBA00022475"/>
    </source>
</evidence>
<dbReference type="GO" id="GO:1903131">
    <property type="term" value="P:mononuclear cell differentiation"/>
    <property type="evidence" value="ECO:0007669"/>
    <property type="project" value="UniProtKB-ARBA"/>
</dbReference>
<evidence type="ECO:0000313" key="12">
    <source>
        <dbReference type="Proteomes" id="UP001474421"/>
    </source>
</evidence>
<dbReference type="FunFam" id="2.60.40.10:FF:000463">
    <property type="entry name" value="Immunoglobulin heavy constant gamma 1"/>
    <property type="match status" value="2"/>
</dbReference>
<reference evidence="11 12" key="1">
    <citation type="journal article" date="2024" name="Proc. Natl. Acad. Sci. U.S.A.">
        <title>The genetic regulatory architecture and epigenomic basis for age-related changes in rattlesnake venom.</title>
        <authorList>
            <person name="Hogan M.P."/>
            <person name="Holding M.L."/>
            <person name="Nystrom G.S."/>
            <person name="Colston T.J."/>
            <person name="Bartlett D.A."/>
            <person name="Mason A.J."/>
            <person name="Ellsworth S.A."/>
            <person name="Rautsaw R.M."/>
            <person name="Lawrence K.C."/>
            <person name="Strickland J.L."/>
            <person name="He B."/>
            <person name="Fraser P."/>
            <person name="Margres M.J."/>
            <person name="Gilbert D.M."/>
            <person name="Gibbs H.L."/>
            <person name="Parkinson C.L."/>
            <person name="Rokyta D.R."/>
        </authorList>
    </citation>
    <scope>NUCLEOTIDE SEQUENCE [LARGE SCALE GENOMIC DNA]</scope>
    <source>
        <strain evidence="11">DRR0105</strain>
    </source>
</reference>
<keyword evidence="5 9" id="KW-0472">Membrane</keyword>
<dbReference type="AlphaFoldDB" id="A0AAW1B894"/>
<dbReference type="PROSITE" id="PS51257">
    <property type="entry name" value="PROKAR_LIPOPROTEIN"/>
    <property type="match status" value="1"/>
</dbReference>
<keyword evidence="7" id="KW-0393">Immunoglobulin domain</keyword>
<dbReference type="FunFam" id="2.60.40.10:FF:001540">
    <property type="entry name" value="Immunoglobulin heavy constant gamma 1"/>
    <property type="match status" value="1"/>
</dbReference>
<sequence length="1153" mass="128075">MEISKPAVKTAPTVFPLSPCNQDITTASLVSIGCLIKGYFPQPATVQWNSGAITSGIHNFPPVSLASDHYTYTSLLTIPVSQWQSQEFQCNVEHAATDTRINKRIERSVIRSPVGPEVKVFQSSCDSRDGEGPIQLWCLISDFYPKQVDIDWKVGSRSGLMHPYNYHPWQNSGTYTFSTASVVNITRADWLEGNNYYCEATHAASQTKVKGKARKCEDGSSCPSGDIKVDILPPRPKALYIDRNGKISCVVSNLQNEQGVKFTWSREKSGHLTPDLMETIEESGAYTVVSHLNVLPQDWESGETFTCLVEHPTFVSPITKKISKTRGKHSAPKVYVFPPHQDELNPGRAVSLICMINGFSPAEADVQWLQNHNPLSEDNYVTTPPMKNKHDDSYFLFSKLAIPRSEWETDLYTCMVIHEDLPMKFTQRNISKTQGVLVIVENDYSFEKEEELEHLWTILFIFFILFLLSVCYSATITLFKPKDLYMNRNARLVCVVVSLQQEEGLKISWSRKKRIATHPELVVVTEENNGTFTAVSYLPVSTEDWESGEAFTCSAEYPDLPHPIMKKISKSREPPKAPSVFPLSPSGQNGVATSPPSDISIGCLVKSYFPEPATVQWNSGAITSGIHNFPPVLHPSGQYTHTSLLTIPFSKWESETFHCNVEHAATNSRINKNIERCEAHEPVSPEVHLLHSSCNPKDSDGTIELVCLIESFYPNEINVDWLVGSHYGLLAPYTEPPRRDVNKYTFSTVSRVNITQADWLEGNTYYCHVTHAASQTRVKGRARKCEDASSHFATGVTAYLLPPRPKDLYINRNARLVCVVVNLQQEEGLKISWSREKKVAMHPELVEVTEENNGTFTAVGRYPVSALDWESGETFTCSVEYPGLPGPIVNTISKSPEKSKAPSIHIYPPIPGNSPTVTCLIEDFFPVDNDVQWLKNGNAISEDNYVNTPAMKEKRDESYFRYSKLSIPESDWDAGNTFSCMFVHEALDEKFIQRNIAKTSDQMDCFCSEETEEETSRPPLQEYNPSTYIGPISGGAPTIINVKPVLTIISAIPTLTVTDVPPVPTVTCTMPALTVSRAMSVPITTNVLPVPTIIGAMPALTITDAMPALTVTNIMTALTTANMSALTVTSAMSALTIVNGLPVKSPNQGFYTG</sequence>
<dbReference type="PANTHER" id="PTHR23411">
    <property type="entry name" value="TAPASIN"/>
    <property type="match status" value="1"/>
</dbReference>
<evidence type="ECO:0000256" key="1">
    <source>
        <dbReference type="ARBA" id="ARBA00004236"/>
    </source>
</evidence>
<dbReference type="Gene3D" id="2.60.40.10">
    <property type="entry name" value="Immunoglobulins"/>
    <property type="match status" value="9"/>
</dbReference>
<feature type="domain" description="Ig-like" evidence="10">
    <location>
        <begin position="116"/>
        <end position="210"/>
    </location>
</feature>
<feature type="transmembrane region" description="Helical" evidence="9">
    <location>
        <begin position="455"/>
        <end position="479"/>
    </location>
</feature>
<dbReference type="InterPro" id="IPR003006">
    <property type="entry name" value="Ig/MHC_CS"/>
</dbReference>
<organism evidence="11 12">
    <name type="scientific">Crotalus adamanteus</name>
    <name type="common">Eastern diamondback rattlesnake</name>
    <dbReference type="NCBI Taxonomy" id="8729"/>
    <lineage>
        <taxon>Eukaryota</taxon>
        <taxon>Metazoa</taxon>
        <taxon>Chordata</taxon>
        <taxon>Craniata</taxon>
        <taxon>Vertebrata</taxon>
        <taxon>Euteleostomi</taxon>
        <taxon>Lepidosauria</taxon>
        <taxon>Squamata</taxon>
        <taxon>Bifurcata</taxon>
        <taxon>Unidentata</taxon>
        <taxon>Episquamata</taxon>
        <taxon>Toxicofera</taxon>
        <taxon>Serpentes</taxon>
        <taxon>Colubroidea</taxon>
        <taxon>Viperidae</taxon>
        <taxon>Crotalinae</taxon>
        <taxon>Crotalus</taxon>
    </lineage>
</organism>
<feature type="domain" description="Ig-like" evidence="10">
    <location>
        <begin position="234"/>
        <end position="323"/>
    </location>
</feature>
<evidence type="ECO:0000256" key="5">
    <source>
        <dbReference type="ARBA" id="ARBA00023136"/>
    </source>
</evidence>
<dbReference type="SMART" id="SM00409">
    <property type="entry name" value="IG"/>
    <property type="match status" value="3"/>
</dbReference>
<dbReference type="InterPro" id="IPR036179">
    <property type="entry name" value="Ig-like_dom_sf"/>
</dbReference>
<dbReference type="SMART" id="SM00407">
    <property type="entry name" value="IGc1"/>
    <property type="match status" value="8"/>
</dbReference>
<gene>
    <name evidence="11" type="ORF">NXF25_021566</name>
</gene>
<evidence type="ECO:0000256" key="9">
    <source>
        <dbReference type="SAM" id="Phobius"/>
    </source>
</evidence>
<dbReference type="EMBL" id="JAOTOJ010000008">
    <property type="protein sequence ID" value="KAK9398205.1"/>
    <property type="molecule type" value="Genomic_DNA"/>
</dbReference>
<dbReference type="InterPro" id="IPR003597">
    <property type="entry name" value="Ig_C1-set"/>
</dbReference>
<evidence type="ECO:0000256" key="6">
    <source>
        <dbReference type="ARBA" id="ARBA00023157"/>
    </source>
</evidence>
<keyword evidence="6" id="KW-1015">Disulfide bond</keyword>
<dbReference type="FunFam" id="2.60.40.10:FF:001690">
    <property type="entry name" value="Immunoglobulin heavy constant epsilon"/>
    <property type="match status" value="1"/>
</dbReference>
<feature type="domain" description="Ig-like" evidence="10">
    <location>
        <begin position="487"/>
        <end position="569"/>
    </location>
</feature>
<comment type="caution">
    <text evidence="11">The sequence shown here is derived from an EMBL/GenBank/DDBJ whole genome shotgun (WGS) entry which is preliminary data.</text>
</comment>
<keyword evidence="12" id="KW-1185">Reference proteome</keyword>
<evidence type="ECO:0000313" key="11">
    <source>
        <dbReference type="EMBL" id="KAK9398205.1"/>
    </source>
</evidence>
<dbReference type="FunFam" id="2.60.40.10:FF:000998">
    <property type="entry name" value="Immunoglobulin heavy constant epsilon"/>
    <property type="match status" value="2"/>
</dbReference>
<feature type="domain" description="Ig-like" evidence="10">
    <location>
        <begin position="685"/>
        <end position="779"/>
    </location>
</feature>
<dbReference type="Proteomes" id="UP001474421">
    <property type="component" value="Unassembled WGS sequence"/>
</dbReference>
<keyword evidence="3" id="KW-1003">Cell membrane</keyword>
<evidence type="ECO:0000256" key="8">
    <source>
        <dbReference type="SAM" id="MobiDB-lite"/>
    </source>
</evidence>
<name>A0AAW1B894_CROAD</name>
<dbReference type="Pfam" id="PF07654">
    <property type="entry name" value="C1-set"/>
    <property type="match status" value="9"/>
</dbReference>
<dbReference type="PROSITE" id="PS50835">
    <property type="entry name" value="IG_LIKE"/>
    <property type="match status" value="9"/>
</dbReference>
<dbReference type="GO" id="GO:0042113">
    <property type="term" value="P:B cell activation"/>
    <property type="evidence" value="ECO:0007669"/>
    <property type="project" value="UniProtKB-ARBA"/>
</dbReference>
<feature type="domain" description="Ig-like" evidence="10">
    <location>
        <begin position="12"/>
        <end position="106"/>
    </location>
</feature>
<dbReference type="InterPro" id="IPR003599">
    <property type="entry name" value="Ig_sub"/>
</dbReference>
<evidence type="ECO:0000259" key="10">
    <source>
        <dbReference type="PROSITE" id="PS50835"/>
    </source>
</evidence>
<dbReference type="CDD" id="cd21817">
    <property type="entry name" value="IgC1_CH1_IgEG"/>
    <property type="match status" value="1"/>
</dbReference>
<dbReference type="InterPro" id="IPR007110">
    <property type="entry name" value="Ig-like_dom"/>
</dbReference>
<keyword evidence="9" id="KW-1133">Transmembrane helix</keyword>
<evidence type="ECO:0000256" key="4">
    <source>
        <dbReference type="ARBA" id="ARBA00022525"/>
    </source>
</evidence>
<accession>A0AAW1B894</accession>
<feature type="domain" description="Ig-like" evidence="10">
    <location>
        <begin position="902"/>
        <end position="997"/>
    </location>
</feature>
<keyword evidence="4" id="KW-0964">Secreted</keyword>
<dbReference type="SUPFAM" id="SSF48726">
    <property type="entry name" value="Immunoglobulin"/>
    <property type="match status" value="9"/>
</dbReference>
<feature type="domain" description="Ig-like" evidence="10">
    <location>
        <begin position="332"/>
        <end position="431"/>
    </location>
</feature>
<protein>
    <recommendedName>
        <fullName evidence="10">Ig-like domain-containing protein</fullName>
    </recommendedName>
</protein>
<dbReference type="GO" id="GO:0005576">
    <property type="term" value="C:extracellular region"/>
    <property type="evidence" value="ECO:0007669"/>
    <property type="project" value="UniProtKB-SubCell"/>
</dbReference>